<dbReference type="EMBL" id="CP011309">
    <property type="protein sequence ID" value="AKF26134.1"/>
    <property type="molecule type" value="Genomic_DNA"/>
</dbReference>
<dbReference type="Pfam" id="PF14832">
    <property type="entry name" value="Tautomerase_3"/>
    <property type="match status" value="1"/>
</dbReference>
<dbReference type="InterPro" id="IPR014347">
    <property type="entry name" value="Tautomerase/MIF_sf"/>
</dbReference>
<dbReference type="PANTHER" id="PTHR35530">
    <property type="entry name" value="TAUTOMERASE-RELATED"/>
    <property type="match status" value="1"/>
</dbReference>
<dbReference type="SUPFAM" id="SSF55331">
    <property type="entry name" value="Tautomerase/MIF"/>
    <property type="match status" value="1"/>
</dbReference>
<evidence type="ECO:0000259" key="1">
    <source>
        <dbReference type="Pfam" id="PF14832"/>
    </source>
</evidence>
<dbReference type="PATRIC" id="fig|92706.3.peg.88"/>
<protein>
    <submittedName>
        <fullName evidence="2">4-oxalocrotonate tautomerase</fullName>
    </submittedName>
</protein>
<reference evidence="2 3" key="1">
    <citation type="submission" date="2015-04" db="EMBL/GenBank/DDBJ databases">
        <title>Complete Genome Sequence of Brevibacterium flavum ATCC 15168.</title>
        <authorList>
            <person name="Ahn J."/>
            <person name="Park G."/>
            <person name="Jeon W."/>
            <person name="Jang Y."/>
            <person name="Jang M."/>
            <person name="Lee H."/>
            <person name="Lee H."/>
        </authorList>
    </citation>
    <scope>NUCLEOTIDE SEQUENCE [LARGE SCALE GENOMIC DNA]</scope>
    <source>
        <strain evidence="2 3">ATCC 15168</strain>
    </source>
</reference>
<feature type="domain" description="Tautomerase cis-CaaD-like" evidence="1">
    <location>
        <begin position="1"/>
        <end position="94"/>
    </location>
</feature>
<organism evidence="2 3">
    <name type="scientific">[Brevibacterium] flavum</name>
    <dbReference type="NCBI Taxonomy" id="92706"/>
    <lineage>
        <taxon>Bacteria</taxon>
        <taxon>Bacillati</taxon>
        <taxon>Actinomycetota</taxon>
        <taxon>Actinomycetes</taxon>
        <taxon>Mycobacteriales</taxon>
        <taxon>Corynebacteriaceae</taxon>
        <taxon>Corynebacterium</taxon>
    </lineage>
</organism>
<gene>
    <name evidence="2" type="ORF">YH66_00445</name>
</gene>
<dbReference type="Proteomes" id="UP000034037">
    <property type="component" value="Chromosome"/>
</dbReference>
<sequence length="149" mass="17227">MPTYTCWSQRIRISREAKQRIAEAITDAHHELAHAPKYLVQVLFNEVEPDSYFIAAQSASENHIWVQATIRSGRTEKQKEELLLRLTQEIALILGIPNEEVWVYITEIPGSNMTEYGRLLMEPGEEEKWFNSLPEGLRERLTELEGSSE</sequence>
<dbReference type="InterPro" id="IPR028116">
    <property type="entry name" value="Cis-CaaD-like"/>
</dbReference>
<keyword evidence="3" id="KW-1185">Reference proteome</keyword>
<evidence type="ECO:0000313" key="3">
    <source>
        <dbReference type="Proteomes" id="UP000034037"/>
    </source>
</evidence>
<name>A0A0F6SQF8_9CORY</name>
<proteinExistence type="predicted"/>
<dbReference type="Gene3D" id="3.30.429.10">
    <property type="entry name" value="Macrophage Migration Inhibitory Factor"/>
    <property type="match status" value="1"/>
</dbReference>
<dbReference type="RefSeq" id="WP_003861127.1">
    <property type="nucleotide sequence ID" value="NZ_CP011309.1"/>
</dbReference>
<dbReference type="PANTHER" id="PTHR35530:SF2">
    <property type="entry name" value="BSL4019 PROTEIN"/>
    <property type="match status" value="1"/>
</dbReference>
<dbReference type="AlphaFoldDB" id="A0A0F6SQF8"/>
<dbReference type="HOGENOM" id="CLU_088298_2_0_11"/>
<accession>A0A0F6SQF8</accession>
<evidence type="ECO:0000313" key="2">
    <source>
        <dbReference type="EMBL" id="AKF26134.1"/>
    </source>
</evidence>